<dbReference type="PANTHER" id="PTHR42850">
    <property type="entry name" value="METALLOPHOSPHOESTERASE"/>
    <property type="match status" value="1"/>
</dbReference>
<comment type="caution">
    <text evidence="2">The sequence shown here is derived from an EMBL/GenBank/DDBJ whole genome shotgun (WGS) entry which is preliminary data.</text>
</comment>
<accession>A0A9D1SPG1</accession>
<dbReference type="AlphaFoldDB" id="A0A9D1SPG1"/>
<dbReference type="Gene3D" id="3.60.21.10">
    <property type="match status" value="1"/>
</dbReference>
<dbReference type="GO" id="GO:0005737">
    <property type="term" value="C:cytoplasm"/>
    <property type="evidence" value="ECO:0007669"/>
    <property type="project" value="TreeGrafter"/>
</dbReference>
<reference evidence="2" key="2">
    <citation type="journal article" date="2021" name="PeerJ">
        <title>Extensive microbial diversity within the chicken gut microbiome revealed by metagenomics and culture.</title>
        <authorList>
            <person name="Gilroy R."/>
            <person name="Ravi A."/>
            <person name="Getino M."/>
            <person name="Pursley I."/>
            <person name="Horton D.L."/>
            <person name="Alikhan N.F."/>
            <person name="Baker D."/>
            <person name="Gharbi K."/>
            <person name="Hall N."/>
            <person name="Watson M."/>
            <person name="Adriaenssens E.M."/>
            <person name="Foster-Nyarko E."/>
            <person name="Jarju S."/>
            <person name="Secka A."/>
            <person name="Antonio M."/>
            <person name="Oren A."/>
            <person name="Chaudhuri R.R."/>
            <person name="La Ragione R."/>
            <person name="Hildebrand F."/>
            <person name="Pallen M.J."/>
        </authorList>
    </citation>
    <scope>NUCLEOTIDE SEQUENCE</scope>
    <source>
        <strain evidence="2">CHK176-6737</strain>
    </source>
</reference>
<reference evidence="2" key="1">
    <citation type="submission" date="2020-10" db="EMBL/GenBank/DDBJ databases">
        <authorList>
            <person name="Gilroy R."/>
        </authorList>
    </citation>
    <scope>NUCLEOTIDE SEQUENCE</scope>
    <source>
        <strain evidence="2">CHK176-6737</strain>
    </source>
</reference>
<dbReference type="PANTHER" id="PTHR42850:SF4">
    <property type="entry name" value="ZINC-DEPENDENT ENDOPOLYPHOSPHATASE"/>
    <property type="match status" value="1"/>
</dbReference>
<dbReference type="InterPro" id="IPR004843">
    <property type="entry name" value="Calcineurin-like_PHP"/>
</dbReference>
<gene>
    <name evidence="2" type="ORF">IAD23_06275</name>
</gene>
<evidence type="ECO:0000313" key="2">
    <source>
        <dbReference type="EMBL" id="HIU69545.1"/>
    </source>
</evidence>
<dbReference type="GO" id="GO:0110154">
    <property type="term" value="P:RNA decapping"/>
    <property type="evidence" value="ECO:0007669"/>
    <property type="project" value="TreeGrafter"/>
</dbReference>
<dbReference type="InterPro" id="IPR029052">
    <property type="entry name" value="Metallo-depent_PP-like"/>
</dbReference>
<feature type="domain" description="Calcineurin-like phosphoesterase" evidence="1">
    <location>
        <begin position="3"/>
        <end position="190"/>
    </location>
</feature>
<evidence type="ECO:0000259" key="1">
    <source>
        <dbReference type="Pfam" id="PF00149"/>
    </source>
</evidence>
<proteinExistence type="predicted"/>
<name>A0A9D1SPG1_9FIRM</name>
<dbReference type="GO" id="GO:0008803">
    <property type="term" value="F:bis(5'-nucleosyl)-tetraphosphatase (symmetrical) activity"/>
    <property type="evidence" value="ECO:0007669"/>
    <property type="project" value="TreeGrafter"/>
</dbReference>
<protein>
    <submittedName>
        <fullName evidence="2">Metallophosphoesterase</fullName>
    </submittedName>
</protein>
<sequence>MTYVISDLHGYPLEKLKKLLEKAHFSSGDFLFILGDVIDRNGDGGIATLCWLIRQPNAQLILGNHEAMLLSCHFILDEVTNESLQSLTAQKLELLNNYMLNGGTVTLFALRTLCKKDRAKIFDYLADAPLYEAVSAGGKDFLLVHAGLENFSPTKKITQYTEDELLWAYPEESDRYFDSIMTIFGHTPTMSYNKKYAGKILKTETWIDIDVGAAYGQPPVLLRLEDLKEFKADT</sequence>
<organism evidence="2 3">
    <name type="scientific">Candidatus Scybalenecus merdavium</name>
    <dbReference type="NCBI Taxonomy" id="2840939"/>
    <lineage>
        <taxon>Bacteria</taxon>
        <taxon>Bacillati</taxon>
        <taxon>Bacillota</taxon>
        <taxon>Clostridia</taxon>
        <taxon>Eubacteriales</taxon>
        <taxon>Oscillospiraceae</taxon>
        <taxon>Oscillospiraceae incertae sedis</taxon>
        <taxon>Candidatus Scybalenecus</taxon>
    </lineage>
</organism>
<dbReference type="InterPro" id="IPR050126">
    <property type="entry name" value="Ap4A_hydrolase"/>
</dbReference>
<dbReference type="GO" id="GO:0016791">
    <property type="term" value="F:phosphatase activity"/>
    <property type="evidence" value="ECO:0007669"/>
    <property type="project" value="TreeGrafter"/>
</dbReference>
<evidence type="ECO:0000313" key="3">
    <source>
        <dbReference type="Proteomes" id="UP000824125"/>
    </source>
</evidence>
<dbReference type="Proteomes" id="UP000824125">
    <property type="component" value="Unassembled WGS sequence"/>
</dbReference>
<dbReference type="SUPFAM" id="SSF56300">
    <property type="entry name" value="Metallo-dependent phosphatases"/>
    <property type="match status" value="1"/>
</dbReference>
<dbReference type="EMBL" id="DVNM01000033">
    <property type="protein sequence ID" value="HIU69545.1"/>
    <property type="molecule type" value="Genomic_DNA"/>
</dbReference>
<dbReference type="Pfam" id="PF00149">
    <property type="entry name" value="Metallophos"/>
    <property type="match status" value="1"/>
</dbReference>